<sequence>MDGRITAVDRAWGRPGLGRDRCRSGDRADVRAEGDRACPSDVHTRAGGDRTVRADRCGDRRACRDERPTAGSARGAVRAQVRCDRRCRHREREYRSLAERQDRLRRRSGRWSWSWRRGRAVTGTTTDVGNAESTMTDLDPVRFHGRIVDSDGKAVGTCFQIDDGVLVTAHHVVRDVTAPVIGAHVYFEPLDNQFSVPRAAARVIAVDKFNDLAVLRTDHPLQASAPLMAYSDGQAPHSEFRLMGYATLPESEGRQAFRVLPTTGRWEGISQSEGGAKAVRAVSTGVEPGMRGSPVLRLEDGAVIGVLRARYNTNEVFSSGRVWIIRTEALEPASERSDCHRDRA</sequence>
<reference evidence="1 2" key="1">
    <citation type="submission" date="2019-02" db="EMBL/GenBank/DDBJ databases">
        <title>Kribbella capetownensis sp. nov. and Kribbella speibonae sp. nov., isolated from soil.</title>
        <authorList>
            <person name="Curtis S.M."/>
            <person name="Norton I."/>
            <person name="Everest G.J."/>
            <person name="Meyers P.R."/>
        </authorList>
    </citation>
    <scope>NUCLEOTIDE SEQUENCE [LARGE SCALE GENOMIC DNA]</scope>
    <source>
        <strain evidence="1 2">YM55</strain>
    </source>
</reference>
<dbReference type="SUPFAM" id="SSF50494">
    <property type="entry name" value="Trypsin-like serine proteases"/>
    <property type="match status" value="1"/>
</dbReference>
<dbReference type="EMBL" id="SJKC01000003">
    <property type="protein sequence ID" value="TCC36322.1"/>
    <property type="molecule type" value="Genomic_DNA"/>
</dbReference>
<gene>
    <name evidence="1" type="ORF">E0H92_27100</name>
</gene>
<dbReference type="InterPro" id="IPR009003">
    <property type="entry name" value="Peptidase_S1_PA"/>
</dbReference>
<dbReference type="Pfam" id="PF13365">
    <property type="entry name" value="Trypsin_2"/>
    <property type="match status" value="1"/>
</dbReference>
<evidence type="ECO:0000313" key="1">
    <source>
        <dbReference type="EMBL" id="TCC36322.1"/>
    </source>
</evidence>
<evidence type="ECO:0000313" key="2">
    <source>
        <dbReference type="Proteomes" id="UP000294225"/>
    </source>
</evidence>
<organism evidence="1 2">
    <name type="scientific">Kribbella speibonae</name>
    <dbReference type="NCBI Taxonomy" id="1572660"/>
    <lineage>
        <taxon>Bacteria</taxon>
        <taxon>Bacillati</taxon>
        <taxon>Actinomycetota</taxon>
        <taxon>Actinomycetes</taxon>
        <taxon>Propionibacteriales</taxon>
        <taxon>Kribbellaceae</taxon>
        <taxon>Kribbella</taxon>
    </lineage>
</organism>
<dbReference type="Gene3D" id="2.40.10.120">
    <property type="match status" value="1"/>
</dbReference>
<evidence type="ECO:0008006" key="3">
    <source>
        <dbReference type="Google" id="ProtNLM"/>
    </source>
</evidence>
<dbReference type="Proteomes" id="UP000294225">
    <property type="component" value="Unassembled WGS sequence"/>
</dbReference>
<accession>A0A4V2M4L0</accession>
<comment type="caution">
    <text evidence="1">The sequence shown here is derived from an EMBL/GenBank/DDBJ whole genome shotgun (WGS) entry which is preliminary data.</text>
</comment>
<proteinExistence type="predicted"/>
<name>A0A4V2M4L0_9ACTN</name>
<dbReference type="AlphaFoldDB" id="A0A4V2M4L0"/>
<protein>
    <recommendedName>
        <fullName evidence="3">Serine protease</fullName>
    </recommendedName>
</protein>